<evidence type="ECO:0000313" key="2">
    <source>
        <dbReference type="Proteomes" id="UP000623129"/>
    </source>
</evidence>
<dbReference type="Proteomes" id="UP000623129">
    <property type="component" value="Unassembled WGS sequence"/>
</dbReference>
<keyword evidence="1" id="KW-0436">Ligase</keyword>
<accession>A0A833VJU6</accession>
<comment type="caution">
    <text evidence="1">The sequence shown here is derived from an EMBL/GenBank/DDBJ whole genome shotgun (WGS) entry which is preliminary data.</text>
</comment>
<evidence type="ECO:0000313" key="1">
    <source>
        <dbReference type="EMBL" id="KAF3326294.1"/>
    </source>
</evidence>
<protein>
    <submittedName>
        <fullName evidence="1">Proline--tRNA ligase-like protein</fullName>
    </submittedName>
</protein>
<dbReference type="AlphaFoldDB" id="A0A833VJU6"/>
<name>A0A833VJU6_9POAL</name>
<gene>
    <name evidence="1" type="ORF">FCM35_KLT07924</name>
</gene>
<proteinExistence type="predicted"/>
<sequence>MLLAEGAIYFCYCSNIVDVSSYGELKEATAEGKWARGPWAAREMIPIWMVEDIEAIPLQVWDPEDSQLVLYQEPDEREDSSD</sequence>
<reference evidence="1" key="1">
    <citation type="submission" date="2020-01" db="EMBL/GenBank/DDBJ databases">
        <title>Genome sequence of Kobresia littledalei, the first chromosome-level genome in the family Cyperaceae.</title>
        <authorList>
            <person name="Qu G."/>
        </authorList>
    </citation>
    <scope>NUCLEOTIDE SEQUENCE</scope>
    <source>
        <strain evidence="1">C.B.Clarke</strain>
        <tissue evidence="1">Leaf</tissue>
    </source>
</reference>
<dbReference type="EMBL" id="SWLB01000018">
    <property type="protein sequence ID" value="KAF3326294.1"/>
    <property type="molecule type" value="Genomic_DNA"/>
</dbReference>
<dbReference type="GO" id="GO:0016874">
    <property type="term" value="F:ligase activity"/>
    <property type="evidence" value="ECO:0007669"/>
    <property type="project" value="UniProtKB-KW"/>
</dbReference>
<keyword evidence="2" id="KW-1185">Reference proteome</keyword>
<organism evidence="1 2">
    <name type="scientific">Carex littledalei</name>
    <dbReference type="NCBI Taxonomy" id="544730"/>
    <lineage>
        <taxon>Eukaryota</taxon>
        <taxon>Viridiplantae</taxon>
        <taxon>Streptophyta</taxon>
        <taxon>Embryophyta</taxon>
        <taxon>Tracheophyta</taxon>
        <taxon>Spermatophyta</taxon>
        <taxon>Magnoliopsida</taxon>
        <taxon>Liliopsida</taxon>
        <taxon>Poales</taxon>
        <taxon>Cyperaceae</taxon>
        <taxon>Cyperoideae</taxon>
        <taxon>Cariceae</taxon>
        <taxon>Carex</taxon>
        <taxon>Carex subgen. Euthyceras</taxon>
    </lineage>
</organism>